<evidence type="ECO:0000256" key="2">
    <source>
        <dbReference type="ARBA" id="ARBA00022723"/>
    </source>
</evidence>
<dbReference type="InterPro" id="IPR009056">
    <property type="entry name" value="Cyt_c-like_dom"/>
</dbReference>
<dbReference type="GO" id="GO:0020037">
    <property type="term" value="F:heme binding"/>
    <property type="evidence" value="ECO:0007669"/>
    <property type="project" value="InterPro"/>
</dbReference>
<dbReference type="InterPro" id="IPR036909">
    <property type="entry name" value="Cyt_c-like_dom_sf"/>
</dbReference>
<evidence type="ECO:0000256" key="4">
    <source>
        <dbReference type="PROSITE-ProRule" id="PRU00433"/>
    </source>
</evidence>
<evidence type="ECO:0000313" key="8">
    <source>
        <dbReference type="Proteomes" id="UP000535406"/>
    </source>
</evidence>
<dbReference type="PANTHER" id="PTHR30600:SF4">
    <property type="entry name" value="CYTOCHROME C DOMAIN-CONTAINING PROTEIN"/>
    <property type="match status" value="1"/>
</dbReference>
<keyword evidence="5" id="KW-0732">Signal</keyword>
<dbReference type="Gene3D" id="1.10.760.10">
    <property type="entry name" value="Cytochrome c-like domain"/>
    <property type="match status" value="1"/>
</dbReference>
<dbReference type="GO" id="GO:0046872">
    <property type="term" value="F:metal ion binding"/>
    <property type="evidence" value="ECO:0007669"/>
    <property type="project" value="UniProtKB-KW"/>
</dbReference>
<dbReference type="RefSeq" id="WP_184144506.1">
    <property type="nucleotide sequence ID" value="NZ_JACHIK010000007.1"/>
</dbReference>
<dbReference type="InterPro" id="IPR010538">
    <property type="entry name" value="DHOR"/>
</dbReference>
<evidence type="ECO:0000256" key="3">
    <source>
        <dbReference type="ARBA" id="ARBA00023004"/>
    </source>
</evidence>
<dbReference type="Proteomes" id="UP000535406">
    <property type="component" value="Unassembled WGS sequence"/>
</dbReference>
<evidence type="ECO:0000256" key="1">
    <source>
        <dbReference type="ARBA" id="ARBA00022617"/>
    </source>
</evidence>
<protein>
    <submittedName>
        <fullName evidence="7">CxxC motif-containing protein (DUF1111 family)</fullName>
    </submittedName>
</protein>
<sequence>MTERPARRLLAVSAALAVAAGVLGLSAAQSAGRGRDDLSPKDLKRVAAVTKPATDFSKAEQYEAMSAGAATSLAEIDVNSFSHFSENITFEERETFKLGNALFQKLWVSSPSSTQASDGLGPLYNARACQSCHVRDGRGHPPEGADDATSMFLRLARAAKTPAEEAALKDFTAMSLPDPVYGRQLQDQAIPGLKAEGRMAIEYSEEPVTLAGGEVVTLRRPTYTVADLAFGALDPTTTLSPRITQPMHGLGLIEAIHPADILALADPDDADGDGISGKAAVAVDPATGRQALGRFGWKAQAASVRQQSAEAFAFDIGISTPDVPLPQGDCTAAETACMERPNGVQARLGDGEAPPPVMDLVTFYAENLAVPARRKASFPETLAGKRIFYETGCISCHHPKFVTRRDAANKAQAFQLIWPYSDFLLHDMGEGLADGQRVGAASGREWRTPPLWGIGLTKTVNGHTFFLHDGRARNLTEAILWHGGEGQAARNRFAALEKHDRDALLTFLESL</sequence>
<evidence type="ECO:0000259" key="6">
    <source>
        <dbReference type="PROSITE" id="PS51007"/>
    </source>
</evidence>
<dbReference type="PIRSF" id="PIRSF028099">
    <property type="entry name" value="DUF1111"/>
    <property type="match status" value="1"/>
</dbReference>
<gene>
    <name evidence="7" type="ORF">HNQ66_002537</name>
</gene>
<evidence type="ECO:0000256" key="5">
    <source>
        <dbReference type="SAM" id="SignalP"/>
    </source>
</evidence>
<dbReference type="Pfam" id="PF06537">
    <property type="entry name" value="DHOR"/>
    <property type="match status" value="1"/>
</dbReference>
<dbReference type="GO" id="GO:0009055">
    <property type="term" value="F:electron transfer activity"/>
    <property type="evidence" value="ECO:0007669"/>
    <property type="project" value="InterPro"/>
</dbReference>
<keyword evidence="2 4" id="KW-0479">Metal-binding</keyword>
<dbReference type="InterPro" id="IPR051395">
    <property type="entry name" value="Cytochrome_c_Peroxidase/MauG"/>
</dbReference>
<comment type="caution">
    <text evidence="7">The sequence shown here is derived from an EMBL/GenBank/DDBJ whole genome shotgun (WGS) entry which is preliminary data.</text>
</comment>
<dbReference type="PANTHER" id="PTHR30600">
    <property type="entry name" value="CYTOCHROME C PEROXIDASE-RELATED"/>
    <property type="match status" value="1"/>
</dbReference>
<keyword evidence="8" id="KW-1185">Reference proteome</keyword>
<name>A0A7W7YVH7_9HYPH</name>
<keyword evidence="1 4" id="KW-0349">Heme</keyword>
<accession>A0A7W7YVH7</accession>
<evidence type="ECO:0000313" key="7">
    <source>
        <dbReference type="EMBL" id="MBB5043136.1"/>
    </source>
</evidence>
<dbReference type="PROSITE" id="PS51007">
    <property type="entry name" value="CYTC"/>
    <property type="match status" value="1"/>
</dbReference>
<dbReference type="SUPFAM" id="SSF46626">
    <property type="entry name" value="Cytochrome c"/>
    <property type="match status" value="1"/>
</dbReference>
<feature type="signal peptide" evidence="5">
    <location>
        <begin position="1"/>
        <end position="27"/>
    </location>
</feature>
<feature type="domain" description="Cytochrome c" evidence="6">
    <location>
        <begin position="379"/>
        <end position="511"/>
    </location>
</feature>
<dbReference type="AlphaFoldDB" id="A0A7W7YVH7"/>
<dbReference type="EMBL" id="JACHIK010000007">
    <property type="protein sequence ID" value="MBB5043136.1"/>
    <property type="molecule type" value="Genomic_DNA"/>
</dbReference>
<dbReference type="GO" id="GO:0004130">
    <property type="term" value="F:cytochrome-c peroxidase activity"/>
    <property type="evidence" value="ECO:0007669"/>
    <property type="project" value="TreeGrafter"/>
</dbReference>
<proteinExistence type="predicted"/>
<feature type="chain" id="PRO_5030863125" evidence="5">
    <location>
        <begin position="28"/>
        <end position="511"/>
    </location>
</feature>
<organism evidence="7 8">
    <name type="scientific">Shinella fusca</name>
    <dbReference type="NCBI Taxonomy" id="544480"/>
    <lineage>
        <taxon>Bacteria</taxon>
        <taxon>Pseudomonadati</taxon>
        <taxon>Pseudomonadota</taxon>
        <taxon>Alphaproteobacteria</taxon>
        <taxon>Hyphomicrobiales</taxon>
        <taxon>Rhizobiaceae</taxon>
        <taxon>Shinella</taxon>
    </lineage>
</organism>
<keyword evidence="3 4" id="KW-0408">Iron</keyword>
<reference evidence="7 8" key="1">
    <citation type="submission" date="2020-08" db="EMBL/GenBank/DDBJ databases">
        <title>Genomic Encyclopedia of Type Strains, Phase IV (KMG-IV): sequencing the most valuable type-strain genomes for metagenomic binning, comparative biology and taxonomic classification.</title>
        <authorList>
            <person name="Goeker M."/>
        </authorList>
    </citation>
    <scope>NUCLEOTIDE SEQUENCE [LARGE SCALE GENOMIC DNA]</scope>
    <source>
        <strain evidence="7 8">DSM 21319</strain>
    </source>
</reference>